<sequence length="316" mass="33444">MHMFAKVMLILINIGFIVAGSLLIWLGTKSRNGHWTDIFSTGTATDVNTVATAIIALGASVIVIAFFGFAGAACRNRCLLTLYSIFVVLGLIIFVAITVLGFLSSSQANTWIAKSFPADPAETDVAKGFNQVYCYAEGGRFCVTMPAKDAINTFFPTGSDATVTALSAAGIDVNANTGLLGVCDQVSAKLASLPATAAEIVKSALPNEYKDACATCQDVKANYGDYSAVFDWVDGKCPLTTETAQWCGAFLITKNQSSVYEKAPYKQCRAPVLGLWKDYSTRVGIGGIVLSVLSLLLIVLSCKAARNNESDGYTAA</sequence>
<gene>
    <name evidence="6" type="ORF">H310_03406</name>
</gene>
<evidence type="ECO:0000256" key="4">
    <source>
        <dbReference type="ARBA" id="ARBA00023136"/>
    </source>
</evidence>
<dbReference type="OrthoDB" id="71600at2759"/>
<dbReference type="AlphaFoldDB" id="A0A024UII4"/>
<evidence type="ECO:0008006" key="7">
    <source>
        <dbReference type="Google" id="ProtNLM"/>
    </source>
</evidence>
<organism evidence="6">
    <name type="scientific">Aphanomyces invadans</name>
    <dbReference type="NCBI Taxonomy" id="157072"/>
    <lineage>
        <taxon>Eukaryota</taxon>
        <taxon>Sar</taxon>
        <taxon>Stramenopiles</taxon>
        <taxon>Oomycota</taxon>
        <taxon>Saprolegniomycetes</taxon>
        <taxon>Saprolegniales</taxon>
        <taxon>Verrucalvaceae</taxon>
        <taxon>Aphanomyces</taxon>
    </lineage>
</organism>
<dbReference type="EMBL" id="KI913956">
    <property type="protein sequence ID" value="ETW05687.1"/>
    <property type="molecule type" value="Genomic_DNA"/>
</dbReference>
<evidence type="ECO:0000256" key="3">
    <source>
        <dbReference type="ARBA" id="ARBA00022989"/>
    </source>
</evidence>
<keyword evidence="4 5" id="KW-0472">Membrane</keyword>
<feature type="transmembrane region" description="Helical" evidence="5">
    <location>
        <begin position="7"/>
        <end position="27"/>
    </location>
</feature>
<evidence type="ECO:0000256" key="2">
    <source>
        <dbReference type="ARBA" id="ARBA00022692"/>
    </source>
</evidence>
<keyword evidence="2 5" id="KW-0812">Transmembrane</keyword>
<dbReference type="PRINTS" id="PR00259">
    <property type="entry name" value="TMFOUR"/>
</dbReference>
<dbReference type="eggNOG" id="ENOG502S4Z4">
    <property type="taxonomic scope" value="Eukaryota"/>
</dbReference>
<name>A0A024UII4_9STRA</name>
<dbReference type="RefSeq" id="XP_008865464.1">
    <property type="nucleotide sequence ID" value="XM_008867242.1"/>
</dbReference>
<keyword evidence="3 5" id="KW-1133">Transmembrane helix</keyword>
<evidence type="ECO:0000313" key="6">
    <source>
        <dbReference type="EMBL" id="ETW05687.1"/>
    </source>
</evidence>
<feature type="transmembrane region" description="Helical" evidence="5">
    <location>
        <begin position="47"/>
        <end position="70"/>
    </location>
</feature>
<accession>A0A024UII4</accession>
<feature type="transmembrane region" description="Helical" evidence="5">
    <location>
        <begin position="279"/>
        <end position="300"/>
    </location>
</feature>
<dbReference type="GeneID" id="20080456"/>
<evidence type="ECO:0000256" key="1">
    <source>
        <dbReference type="ARBA" id="ARBA00004141"/>
    </source>
</evidence>
<comment type="subcellular location">
    <subcellularLocation>
        <location evidence="1">Membrane</location>
        <topology evidence="1">Multi-pass membrane protein</topology>
    </subcellularLocation>
</comment>
<proteinExistence type="predicted"/>
<dbReference type="VEuPathDB" id="FungiDB:H310_03406"/>
<dbReference type="Pfam" id="PF00335">
    <property type="entry name" value="Tetraspanin"/>
    <property type="match status" value="1"/>
</dbReference>
<reference evidence="6" key="1">
    <citation type="submission" date="2013-12" db="EMBL/GenBank/DDBJ databases">
        <title>The Genome Sequence of Aphanomyces invadans NJM9701.</title>
        <authorList>
            <consortium name="The Broad Institute Genomics Platform"/>
            <person name="Russ C."/>
            <person name="Tyler B."/>
            <person name="van West P."/>
            <person name="Dieguez-Uribeondo J."/>
            <person name="Young S.K."/>
            <person name="Zeng Q."/>
            <person name="Gargeya S."/>
            <person name="Fitzgerald M."/>
            <person name="Abouelleil A."/>
            <person name="Alvarado L."/>
            <person name="Chapman S.B."/>
            <person name="Gainer-Dewar J."/>
            <person name="Goldberg J."/>
            <person name="Griggs A."/>
            <person name="Gujja S."/>
            <person name="Hansen M."/>
            <person name="Howarth C."/>
            <person name="Imamovic A."/>
            <person name="Ireland A."/>
            <person name="Larimer J."/>
            <person name="McCowan C."/>
            <person name="Murphy C."/>
            <person name="Pearson M."/>
            <person name="Poon T.W."/>
            <person name="Priest M."/>
            <person name="Roberts A."/>
            <person name="Saif S."/>
            <person name="Shea T."/>
            <person name="Sykes S."/>
            <person name="Wortman J."/>
            <person name="Nusbaum C."/>
            <person name="Birren B."/>
        </authorList>
    </citation>
    <scope>NUCLEOTIDE SEQUENCE [LARGE SCALE GENOMIC DNA]</scope>
    <source>
        <strain evidence="6">NJM9701</strain>
    </source>
</reference>
<dbReference type="InterPro" id="IPR018499">
    <property type="entry name" value="Tetraspanin/Peripherin"/>
</dbReference>
<dbReference type="STRING" id="157072.A0A024UII4"/>
<feature type="transmembrane region" description="Helical" evidence="5">
    <location>
        <begin position="82"/>
        <end position="103"/>
    </location>
</feature>
<protein>
    <recommendedName>
        <fullName evidence="7">Tetraspanin</fullName>
    </recommendedName>
</protein>
<dbReference type="GO" id="GO:0016020">
    <property type="term" value="C:membrane"/>
    <property type="evidence" value="ECO:0007669"/>
    <property type="project" value="UniProtKB-SubCell"/>
</dbReference>
<evidence type="ECO:0000256" key="5">
    <source>
        <dbReference type="SAM" id="Phobius"/>
    </source>
</evidence>